<evidence type="ECO:0000313" key="3">
    <source>
        <dbReference type="Proteomes" id="UP000007239"/>
    </source>
</evidence>
<protein>
    <submittedName>
        <fullName evidence="2">Propeptide PepSY amd peptidase M4</fullName>
    </submittedName>
</protein>
<feature type="domain" description="YcdB/YcdC repeated" evidence="1">
    <location>
        <begin position="287"/>
        <end position="420"/>
    </location>
</feature>
<dbReference type="AlphaFoldDB" id="F6BIV5"/>
<proteinExistence type="predicted"/>
<keyword evidence="3" id="KW-1185">Reference proteome</keyword>
<dbReference type="Pfam" id="PF16244">
    <property type="entry name" value="DUF4901"/>
    <property type="match status" value="2"/>
</dbReference>
<dbReference type="HOGENOM" id="CLU_562489_0_0_9"/>
<feature type="domain" description="YcdB/YcdC repeated" evidence="1">
    <location>
        <begin position="46"/>
        <end position="177"/>
    </location>
</feature>
<dbReference type="Proteomes" id="UP000007239">
    <property type="component" value="Chromosome"/>
</dbReference>
<dbReference type="InterPro" id="IPR032599">
    <property type="entry name" value="YcdB/YcdC_rep_domain"/>
</dbReference>
<sequence>MKKLIASVFAFIILTGIFNVYATENSTVISKEEAISIVKEKLGDIKYDSENIQYREFTNKDSVWILSYTKNDVFENTTVTVDATTGEIIRYNFISDFKGNKNIKRNDAKKIAEEFLDKVRPKNLGKYKYDANYKNDSYNEYGFKWRREENGIVFLYDTINVSVDKKTGLVTHYTYDWTDGDLPTLKNVIDINEATKLFKEYLKPRLVYTVIYSRNKGDVKLVYVLPSPQYMINAYTGDIIDINGNAVKLSAPSNADIKMDVEPVLSKVSVDKDEAFKVAAKYAGSDYELKDTAYMEKYGGLNLKVWTFSWNKLNGIGYLHVAVNADTGNVVDILKSTKSGFNLSISRETALNKAESFVRENFKELLPYIDFGFNNANQKNESIYGYHFVFPLKHYNIPFINNGITVDVDGDGNISAYTYKNYDILYPKPVNIMKQDEVTIKYLKACNFSLKYYKTANGIIPVYTVDDPVESSLIDAKSGEVIKPY</sequence>
<dbReference type="KEGG" id="txy:Thexy_1820"/>
<evidence type="ECO:0000313" key="2">
    <source>
        <dbReference type="EMBL" id="AEF17840.1"/>
    </source>
</evidence>
<reference evidence="2" key="1">
    <citation type="submission" date="2011-05" db="EMBL/GenBank/DDBJ databases">
        <title>Complete sequence of Thermoanaerobacterium xylanolyticum LX-11.</title>
        <authorList>
            <consortium name="US DOE Joint Genome Institute"/>
            <person name="Lucas S."/>
            <person name="Han J."/>
            <person name="Lapidus A."/>
            <person name="Cheng J.-F."/>
            <person name="Goodwin L."/>
            <person name="Pitluck S."/>
            <person name="Peters L."/>
            <person name="Mikhailova N."/>
            <person name="Lu M."/>
            <person name="Han C."/>
            <person name="Tapia R."/>
            <person name="Land M."/>
            <person name="Hauser L."/>
            <person name="Kyrpides N."/>
            <person name="Ivanova N."/>
            <person name="Pagani I."/>
            <person name="Hemme C."/>
            <person name="Woyke T."/>
        </authorList>
    </citation>
    <scope>NUCLEOTIDE SEQUENCE</scope>
    <source>
        <strain evidence="2">LX-11</strain>
    </source>
</reference>
<dbReference type="STRING" id="858215.Thexy_1820"/>
<accession>F6BIV5</accession>
<organism evidence="2 3">
    <name type="scientific">Thermoanaerobacterium xylanolyticum (strain ATCC 49914 / DSM 7097 / LX-11)</name>
    <dbReference type="NCBI Taxonomy" id="858215"/>
    <lineage>
        <taxon>Bacteria</taxon>
        <taxon>Bacillati</taxon>
        <taxon>Bacillota</taxon>
        <taxon>Clostridia</taxon>
        <taxon>Thermoanaerobacterales</taxon>
        <taxon>Thermoanaerobacteraceae</taxon>
        <taxon>Thermoanaerobacterium</taxon>
    </lineage>
</organism>
<dbReference type="RefSeq" id="WP_013788573.1">
    <property type="nucleotide sequence ID" value="NC_015555.1"/>
</dbReference>
<name>F6BIV5_THEXL</name>
<evidence type="ECO:0000259" key="1">
    <source>
        <dbReference type="Pfam" id="PF16244"/>
    </source>
</evidence>
<dbReference type="EMBL" id="CP002739">
    <property type="protein sequence ID" value="AEF17840.1"/>
    <property type="molecule type" value="Genomic_DNA"/>
</dbReference>
<gene>
    <name evidence="2" type="ordered locus">Thexy_1820</name>
</gene>